<evidence type="ECO:0000313" key="2">
    <source>
        <dbReference type="Proteomes" id="UP000075885"/>
    </source>
</evidence>
<protein>
    <submittedName>
        <fullName evidence="1">Uncharacterized protein</fullName>
    </submittedName>
</protein>
<proteinExistence type="predicted"/>
<accession>A0A182P4N4</accession>
<keyword evidence="2" id="KW-1185">Reference proteome</keyword>
<name>A0A182P4N4_9DIPT</name>
<sequence>MTERKFTRGLNKPGMAAQLRENISQVVLVRIVISRLHDSKQQTTTRKCFISTISIFVVAHRESLSLIADRVAQGQKW</sequence>
<dbReference type="AlphaFoldDB" id="A0A182P4N4"/>
<reference evidence="2" key="1">
    <citation type="submission" date="2013-03" db="EMBL/GenBank/DDBJ databases">
        <title>The Genome Sequence of Anopheles epiroticus epiroticus2.</title>
        <authorList>
            <consortium name="The Broad Institute Genomics Platform"/>
            <person name="Neafsey D.E."/>
            <person name="Howell P."/>
            <person name="Walker B."/>
            <person name="Young S.K."/>
            <person name="Zeng Q."/>
            <person name="Gargeya S."/>
            <person name="Fitzgerald M."/>
            <person name="Haas B."/>
            <person name="Abouelleil A."/>
            <person name="Allen A.W."/>
            <person name="Alvarado L."/>
            <person name="Arachchi H.M."/>
            <person name="Berlin A.M."/>
            <person name="Chapman S.B."/>
            <person name="Gainer-Dewar J."/>
            <person name="Goldberg J."/>
            <person name="Griggs A."/>
            <person name="Gujja S."/>
            <person name="Hansen M."/>
            <person name="Howarth C."/>
            <person name="Imamovic A."/>
            <person name="Ireland A."/>
            <person name="Larimer J."/>
            <person name="McCowan C."/>
            <person name="Murphy C."/>
            <person name="Pearson M."/>
            <person name="Poon T.W."/>
            <person name="Priest M."/>
            <person name="Roberts A."/>
            <person name="Saif S."/>
            <person name="Shea T."/>
            <person name="Sisk P."/>
            <person name="Sykes S."/>
            <person name="Wortman J."/>
            <person name="Nusbaum C."/>
            <person name="Birren B."/>
        </authorList>
    </citation>
    <scope>NUCLEOTIDE SEQUENCE [LARGE SCALE GENOMIC DNA]</scope>
    <source>
        <strain evidence="2">Epiroticus2</strain>
    </source>
</reference>
<dbReference type="EnsemblMetazoa" id="AEPI001870-RA">
    <property type="protein sequence ID" value="AEPI001870-PA"/>
    <property type="gene ID" value="AEPI001870"/>
</dbReference>
<dbReference type="Proteomes" id="UP000075885">
    <property type="component" value="Unassembled WGS sequence"/>
</dbReference>
<dbReference type="VEuPathDB" id="VectorBase:AEPI001870"/>
<evidence type="ECO:0000313" key="1">
    <source>
        <dbReference type="EnsemblMetazoa" id="AEPI001870-PA"/>
    </source>
</evidence>
<organism evidence="1 2">
    <name type="scientific">Anopheles epiroticus</name>
    <dbReference type="NCBI Taxonomy" id="199890"/>
    <lineage>
        <taxon>Eukaryota</taxon>
        <taxon>Metazoa</taxon>
        <taxon>Ecdysozoa</taxon>
        <taxon>Arthropoda</taxon>
        <taxon>Hexapoda</taxon>
        <taxon>Insecta</taxon>
        <taxon>Pterygota</taxon>
        <taxon>Neoptera</taxon>
        <taxon>Endopterygota</taxon>
        <taxon>Diptera</taxon>
        <taxon>Nematocera</taxon>
        <taxon>Culicoidea</taxon>
        <taxon>Culicidae</taxon>
        <taxon>Anophelinae</taxon>
        <taxon>Anopheles</taxon>
    </lineage>
</organism>
<reference evidence="1" key="2">
    <citation type="submission" date="2020-05" db="UniProtKB">
        <authorList>
            <consortium name="EnsemblMetazoa"/>
        </authorList>
    </citation>
    <scope>IDENTIFICATION</scope>
    <source>
        <strain evidence="1">Epiroticus2</strain>
    </source>
</reference>